<name>A0A841HJH5_9GAMM</name>
<dbReference type="SUPFAM" id="SSF49482">
    <property type="entry name" value="Aromatic compound dioxygenase"/>
    <property type="match status" value="1"/>
</dbReference>
<comment type="caution">
    <text evidence="2">The sequence shown here is derived from an EMBL/GenBank/DDBJ whole genome shotgun (WGS) entry which is preliminary data.</text>
</comment>
<evidence type="ECO:0000313" key="2">
    <source>
        <dbReference type="EMBL" id="MBB6092450.1"/>
    </source>
</evidence>
<keyword evidence="1" id="KW-0732">Signal</keyword>
<sequence>MPDQVSLPRAPRIAKALLIAGTLIPAAVFAADRNPPNLEGIWTGGTLTPMERPAPLRDKAFITPEEVAAQQAKASERFWAAGHQPHDVGRDNDAFIDDDLVLLRSGQTSLIVRPATGIAPLRPEAEQRRQIHLNGVDSYETMSQWDRCITRAPTEIFPVVYNNAYQIVQTPTHIVLSAEMIHDTRIIPLDGRPHADSRIKTWAGDSRGRWEGSTLVVETRNFNGLGWIATGQTAGRVRGAPYSEDMRITERFTLTDPKTLQYEITIDDPKYYTEPWTISFPLHRDDSYVMYEYACHEGNHAIELILRGARVQEQKK</sequence>
<dbReference type="InterPro" id="IPR015889">
    <property type="entry name" value="Intradiol_dOase_core"/>
</dbReference>
<dbReference type="Proteomes" id="UP000588068">
    <property type="component" value="Unassembled WGS sequence"/>
</dbReference>
<dbReference type="GO" id="GO:0005506">
    <property type="term" value="F:iron ion binding"/>
    <property type="evidence" value="ECO:0007669"/>
    <property type="project" value="InterPro"/>
</dbReference>
<feature type="signal peptide" evidence="1">
    <location>
        <begin position="1"/>
        <end position="30"/>
    </location>
</feature>
<dbReference type="AlphaFoldDB" id="A0A841HJH5"/>
<proteinExistence type="predicted"/>
<feature type="chain" id="PRO_5032661296" evidence="1">
    <location>
        <begin position="31"/>
        <end position="316"/>
    </location>
</feature>
<dbReference type="RefSeq" id="WP_184330248.1">
    <property type="nucleotide sequence ID" value="NZ_JACHHZ010000002.1"/>
</dbReference>
<evidence type="ECO:0000256" key="1">
    <source>
        <dbReference type="SAM" id="SignalP"/>
    </source>
</evidence>
<evidence type="ECO:0000313" key="3">
    <source>
        <dbReference type="Proteomes" id="UP000588068"/>
    </source>
</evidence>
<gene>
    <name evidence="2" type="ORF">HNQ60_001328</name>
</gene>
<accession>A0A841HJH5</accession>
<keyword evidence="3" id="KW-1185">Reference proteome</keyword>
<dbReference type="EMBL" id="JACHHZ010000002">
    <property type="protein sequence ID" value="MBB6092450.1"/>
    <property type="molecule type" value="Genomic_DNA"/>
</dbReference>
<protein>
    <submittedName>
        <fullName evidence="2">Uncharacterized protein</fullName>
    </submittedName>
</protein>
<organism evidence="2 3">
    <name type="scientific">Povalibacter uvarum</name>
    <dbReference type="NCBI Taxonomy" id="732238"/>
    <lineage>
        <taxon>Bacteria</taxon>
        <taxon>Pseudomonadati</taxon>
        <taxon>Pseudomonadota</taxon>
        <taxon>Gammaproteobacteria</taxon>
        <taxon>Steroidobacterales</taxon>
        <taxon>Steroidobacteraceae</taxon>
        <taxon>Povalibacter</taxon>
    </lineage>
</organism>
<reference evidence="2 3" key="1">
    <citation type="submission" date="2020-08" db="EMBL/GenBank/DDBJ databases">
        <title>Genomic Encyclopedia of Type Strains, Phase IV (KMG-IV): sequencing the most valuable type-strain genomes for metagenomic binning, comparative biology and taxonomic classification.</title>
        <authorList>
            <person name="Goeker M."/>
        </authorList>
    </citation>
    <scope>NUCLEOTIDE SEQUENCE [LARGE SCALE GENOMIC DNA]</scope>
    <source>
        <strain evidence="2 3">DSM 26723</strain>
    </source>
</reference>
<dbReference type="GO" id="GO:0016702">
    <property type="term" value="F:oxidoreductase activity, acting on single donors with incorporation of molecular oxygen, incorporation of two atoms of oxygen"/>
    <property type="evidence" value="ECO:0007669"/>
    <property type="project" value="InterPro"/>
</dbReference>